<keyword evidence="2" id="KW-0238">DNA-binding</keyword>
<evidence type="ECO:0000256" key="4">
    <source>
        <dbReference type="ARBA" id="ARBA00023242"/>
    </source>
</evidence>
<dbReference type="AlphaFoldDB" id="A0A7J6WSB0"/>
<keyword evidence="4" id="KW-0539">Nucleus</keyword>
<dbReference type="GO" id="GO:0003677">
    <property type="term" value="F:DNA binding"/>
    <property type="evidence" value="ECO:0007669"/>
    <property type="project" value="UniProtKB-KW"/>
</dbReference>
<evidence type="ECO:0000256" key="1">
    <source>
        <dbReference type="ARBA" id="ARBA00023015"/>
    </source>
</evidence>
<feature type="non-terminal residue" evidence="6">
    <location>
        <position position="142"/>
    </location>
</feature>
<protein>
    <submittedName>
        <fullName evidence="6">Nac domain-containing protein</fullName>
    </submittedName>
</protein>
<dbReference type="PROSITE" id="PS51005">
    <property type="entry name" value="NAC"/>
    <property type="match status" value="1"/>
</dbReference>
<dbReference type="Gene3D" id="2.170.150.80">
    <property type="entry name" value="NAC domain"/>
    <property type="match status" value="1"/>
</dbReference>
<comment type="caution">
    <text evidence="6">The sequence shown here is derived from an EMBL/GenBank/DDBJ whole genome shotgun (WGS) entry which is preliminary data.</text>
</comment>
<name>A0A7J6WSB0_THATH</name>
<dbReference type="PANTHER" id="PTHR31719:SF201">
    <property type="entry name" value="NAC TRANSCRIPTION FACTOR 47"/>
    <property type="match status" value="1"/>
</dbReference>
<dbReference type="InterPro" id="IPR003441">
    <property type="entry name" value="NAC-dom"/>
</dbReference>
<dbReference type="OrthoDB" id="1113012at2759"/>
<evidence type="ECO:0000259" key="5">
    <source>
        <dbReference type="PROSITE" id="PS51005"/>
    </source>
</evidence>
<keyword evidence="7" id="KW-1185">Reference proteome</keyword>
<dbReference type="Proteomes" id="UP000554482">
    <property type="component" value="Unassembled WGS sequence"/>
</dbReference>
<reference evidence="6 7" key="1">
    <citation type="submission" date="2020-06" db="EMBL/GenBank/DDBJ databases">
        <title>Transcriptomic and genomic resources for Thalictrum thalictroides and T. hernandezii: Facilitating candidate gene discovery in an emerging model plant lineage.</title>
        <authorList>
            <person name="Arias T."/>
            <person name="Riano-Pachon D.M."/>
            <person name="Di Stilio V.S."/>
        </authorList>
    </citation>
    <scope>NUCLEOTIDE SEQUENCE [LARGE SCALE GENOMIC DNA]</scope>
    <source>
        <strain evidence="7">cv. WT478/WT964</strain>
        <tissue evidence="6">Leaves</tissue>
    </source>
</reference>
<dbReference type="Pfam" id="PF02365">
    <property type="entry name" value="NAM"/>
    <property type="match status" value="1"/>
</dbReference>
<sequence>MAAQFELPIGFRFQPSDVDICKYLANKKINSNFCSYPIFNADVYGAAPWDLPVIGAECNMGKGLGEHQYYFVVPKPRVCKAGNGRWIANTKHKPILDEQEDDIIGYKRTLTYYIFPKERQSSKDDIKTKWIMHEYRLQQTAK</sequence>
<dbReference type="PANTHER" id="PTHR31719">
    <property type="entry name" value="NAC TRANSCRIPTION FACTOR 56"/>
    <property type="match status" value="1"/>
</dbReference>
<gene>
    <name evidence="6" type="ORF">FRX31_010157</name>
</gene>
<proteinExistence type="predicted"/>
<dbReference type="InterPro" id="IPR036093">
    <property type="entry name" value="NAC_dom_sf"/>
</dbReference>
<evidence type="ECO:0000313" key="6">
    <source>
        <dbReference type="EMBL" id="KAF5200256.1"/>
    </source>
</evidence>
<feature type="domain" description="NAC" evidence="5">
    <location>
        <begin position="7"/>
        <end position="142"/>
    </location>
</feature>
<evidence type="ECO:0000313" key="7">
    <source>
        <dbReference type="Proteomes" id="UP000554482"/>
    </source>
</evidence>
<keyword evidence="3" id="KW-0804">Transcription</keyword>
<dbReference type="GO" id="GO:0006355">
    <property type="term" value="P:regulation of DNA-templated transcription"/>
    <property type="evidence" value="ECO:0007669"/>
    <property type="project" value="InterPro"/>
</dbReference>
<dbReference type="SUPFAM" id="SSF101941">
    <property type="entry name" value="NAC domain"/>
    <property type="match status" value="1"/>
</dbReference>
<evidence type="ECO:0000256" key="3">
    <source>
        <dbReference type="ARBA" id="ARBA00023163"/>
    </source>
</evidence>
<evidence type="ECO:0000256" key="2">
    <source>
        <dbReference type="ARBA" id="ARBA00023125"/>
    </source>
</evidence>
<accession>A0A7J6WSB0</accession>
<keyword evidence="1" id="KW-0805">Transcription regulation</keyword>
<organism evidence="6 7">
    <name type="scientific">Thalictrum thalictroides</name>
    <name type="common">Rue-anemone</name>
    <name type="synonym">Anemone thalictroides</name>
    <dbReference type="NCBI Taxonomy" id="46969"/>
    <lineage>
        <taxon>Eukaryota</taxon>
        <taxon>Viridiplantae</taxon>
        <taxon>Streptophyta</taxon>
        <taxon>Embryophyta</taxon>
        <taxon>Tracheophyta</taxon>
        <taxon>Spermatophyta</taxon>
        <taxon>Magnoliopsida</taxon>
        <taxon>Ranunculales</taxon>
        <taxon>Ranunculaceae</taxon>
        <taxon>Thalictroideae</taxon>
        <taxon>Thalictrum</taxon>
    </lineage>
</organism>
<dbReference type="EMBL" id="JABWDY010010960">
    <property type="protein sequence ID" value="KAF5200256.1"/>
    <property type="molecule type" value="Genomic_DNA"/>
</dbReference>